<dbReference type="Proteomes" id="UP001157502">
    <property type="component" value="Chromosome 8"/>
</dbReference>
<dbReference type="EMBL" id="CM055735">
    <property type="protein sequence ID" value="KAJ8008100.1"/>
    <property type="molecule type" value="Genomic_DNA"/>
</dbReference>
<protein>
    <submittedName>
        <fullName evidence="1">Uncharacterized protein</fullName>
    </submittedName>
</protein>
<organism evidence="1 2">
    <name type="scientific">Dallia pectoralis</name>
    <name type="common">Alaska blackfish</name>
    <dbReference type="NCBI Taxonomy" id="75939"/>
    <lineage>
        <taxon>Eukaryota</taxon>
        <taxon>Metazoa</taxon>
        <taxon>Chordata</taxon>
        <taxon>Craniata</taxon>
        <taxon>Vertebrata</taxon>
        <taxon>Euteleostomi</taxon>
        <taxon>Actinopterygii</taxon>
        <taxon>Neopterygii</taxon>
        <taxon>Teleostei</taxon>
        <taxon>Protacanthopterygii</taxon>
        <taxon>Esociformes</taxon>
        <taxon>Umbridae</taxon>
        <taxon>Dallia</taxon>
    </lineage>
</organism>
<name>A0ACC2GX51_DALPE</name>
<comment type="caution">
    <text evidence="1">The sequence shown here is derived from an EMBL/GenBank/DDBJ whole genome shotgun (WGS) entry which is preliminary data.</text>
</comment>
<proteinExistence type="predicted"/>
<keyword evidence="2" id="KW-1185">Reference proteome</keyword>
<sequence length="828" mass="92536">MFPIRWSVMCLWISCVRISAQPTWEEVELFNSSKQNSLEWKSNPPQAWVEKRLKMVSETNEPVYQACTIQNKNHSKSLLTSWIARKDALHLLLDLKFAQENESSSNQPLQIHLLESDSPISAFRNSQTPRDIRASKTFPAHKAERIKDRGQAVLPEMHWGALDGQVNPPTRHCDSDGAWGPLQGGCTCDRGHEEKRDSCEACRTGYYKAANSSGGCGPCPANSKTEGEGSEKCDCVEGYFRIQSDQYDIGCTKPPSAPVNVSVRRISDSTLTLLWEPPIDLGGTKEVTYDVVCLERGGNADGPWVKCGEEVIFFPESGGLTVNAVNLTGINSQFDYQLTIRAKNNVSFQQVATASSVAYVVIQRLPLNPNYSTGGFFPWWVIGPLLGCLLLAALVTFALFSMRRKNTRFSYDQQVGLLPSNTVVSYRHDVEQHSAPVVVDSMVSQPDASQMLTGVSDRLLTSLSKDLVDRNLLTLGRELGSGEFGSVYEGIFNPAEGVYIQVAVKTMRVGIHSRGDLESFLKEAEIMQHFDHDNVVKLLGVTLEQEQDSPLPVPLVILPFMKHGDLRRFLIATRFGDVPMFVPLQSLLRFMIDIAAGMEYLTSRGFLHRDLAARNCMLGDDLRVRVADFGLSKEIFNNNYYRQREGIRMPIKWMAMESLSESIFTSQTDVWSFGVTMWEIVSRGKTPYPGVHNYEILDLLTNGHRLKQPECDDKLFEVMLSCWHCNPAQRPGFSELGDRLQALLCELPPLQASLEAHYINQGLEATTHHPHHVNELDDRTRFEGGVVGNVYLPAPVAAVKPASEREAQSEDEEGYLCYKGVSPVMKSD</sequence>
<gene>
    <name evidence="1" type="ORF">DPEC_G00101260</name>
</gene>
<evidence type="ECO:0000313" key="1">
    <source>
        <dbReference type="EMBL" id="KAJ8008100.1"/>
    </source>
</evidence>
<evidence type="ECO:0000313" key="2">
    <source>
        <dbReference type="Proteomes" id="UP001157502"/>
    </source>
</evidence>
<accession>A0ACC2GX51</accession>
<reference evidence="1" key="1">
    <citation type="submission" date="2021-05" db="EMBL/GenBank/DDBJ databases">
        <authorList>
            <person name="Pan Q."/>
            <person name="Jouanno E."/>
            <person name="Zahm M."/>
            <person name="Klopp C."/>
            <person name="Cabau C."/>
            <person name="Louis A."/>
            <person name="Berthelot C."/>
            <person name="Parey E."/>
            <person name="Roest Crollius H."/>
            <person name="Montfort J."/>
            <person name="Robinson-Rechavi M."/>
            <person name="Bouchez O."/>
            <person name="Lampietro C."/>
            <person name="Lopez Roques C."/>
            <person name="Donnadieu C."/>
            <person name="Postlethwait J."/>
            <person name="Bobe J."/>
            <person name="Dillon D."/>
            <person name="Chandos A."/>
            <person name="von Hippel F."/>
            <person name="Guiguen Y."/>
        </authorList>
    </citation>
    <scope>NUCLEOTIDE SEQUENCE</scope>
    <source>
        <strain evidence="1">YG-Jan2019</strain>
    </source>
</reference>